<dbReference type="SUPFAM" id="SSF47336">
    <property type="entry name" value="ACP-like"/>
    <property type="match status" value="1"/>
</dbReference>
<dbReference type="InterPro" id="IPR001242">
    <property type="entry name" value="Condensation_dom"/>
</dbReference>
<dbReference type="Gene3D" id="1.10.1200.10">
    <property type="entry name" value="ACP-like"/>
    <property type="match status" value="1"/>
</dbReference>
<dbReference type="GO" id="GO:0003824">
    <property type="term" value="F:catalytic activity"/>
    <property type="evidence" value="ECO:0007669"/>
    <property type="project" value="InterPro"/>
</dbReference>
<dbReference type="Pfam" id="PF00668">
    <property type="entry name" value="Condensation"/>
    <property type="match status" value="1"/>
</dbReference>
<keyword evidence="3" id="KW-0597">Phosphoprotein</keyword>
<dbReference type="InterPro" id="IPR036736">
    <property type="entry name" value="ACP-like_sf"/>
</dbReference>
<dbReference type="Gene3D" id="3.30.559.10">
    <property type="entry name" value="Chloramphenicol acetyltransferase-like domain"/>
    <property type="match status" value="1"/>
</dbReference>
<dbReference type="Gene3D" id="3.40.50.150">
    <property type="entry name" value="Vaccinia Virus protein VP39"/>
    <property type="match status" value="1"/>
</dbReference>
<dbReference type="SUPFAM" id="SSF52777">
    <property type="entry name" value="CoA-dependent acyltransferases"/>
    <property type="match status" value="2"/>
</dbReference>
<sequence length="1451" mass="158734">MPEFDDLRRWNDTAVDFPALSLPALLRRAARLRPDTVALSTPERKLTYRALIGEVDRAVSCLRARGVGRGSPVVCVLPRGVAAVVAQAAVFARGAVYVPVAEEAPVAVLEQALGGFGAPFLLTDQVGLARLDHEIDPAIRRICFVEPWLHAGDESVAPCPDPSLDDLAYVVHTSGRSGRPKAVMVSHRAIANSTQARLLRYPFPVGEFAFLTPMTVDTGFAGIWWTLASGGTLRLLSADPARAVGELAEVLRSGTVTHTMVTPSLYRSVLPTVEHPSPSLRQVVVSGEPVPADLVAEHYARLPRVDLVNEYGPAETSVWCAGVTLRPGEDVTVGTPIANTQLWVLDEERPLPPGRFGEVCVAGTALADGYLGDPDATRERFVPHPFEAGKLLYRTGDVGRWRDDGRFELRGRLDDQARIHGIRVEPSGVAMTLASHPAVRQAVVVARPLPGHYQDRLVAYVTPHWRRDPQPVELTSSYTGERLPVSDRREWIDHSVGLACERPAGSVLELGCGTGLLLTRLARECTRYVGTDASADALDVLAARVSGMEQVELRCEDVRTALRDRFAEFDLVLCNSVPQYFPSPAFLTEVLEGAVRACRRGGRVILGDILDFGLREAFHASVVLAAADEDVPAQVLEQRLRQRLDLDPLLWVDARWFARAVASLGRFADVQVRPRRGRGRTEMTDFRFDVVLCLDTEPEVLELDDWWFWADDALDARALRKLLTASTSETVGVLGITNQRTAGACAVRDALAQPGFGEPDCRGLRWLAAEAERAAVHPEELAELAEELGWELRLSRAAGLADGALDAVFHRPGPAEWTVRWPNSGQVVPERCLSTDPLHRHVIADARERLVPELREYAAELLCAHERPAEYVVLAELPLTAHGKVDHAALPSPPGRRPELGTGYARPASPIEERVAEIFAELLGIDRVGRFDDFVELGGDSLLAVRAAVLIEAEFAVRLPIRIVFDLPTPQLLAGRLSVSPAEPAAVEAEAPDEDDRLPLTVPQLLLWGHDSLLGGDMVAGPDCALTISYRVHGPLNVPVLAEAVDELVNRHEALRTSLHLPGGQLENGYQRVGPARSGVLRVVDAERLDAAAVLRALQVDEPLDPGSGRVFAAELARVSDVEALFSLRIHHLVADGWSMALIERELTRLYEGIVTGRGPDLPTPPSYRAQVRHATTPSTRDPIDPADIAYWAWKVRGAKPVELVPSEYLEIPVEPPRTEVRSILVPPDEAEPFLRLARARRATLYTALYTVFASIIAADTADPDVRLLSVNAARRSADLERTVGLFLDAVFLREQVHAGLSFADLLTVHGRELHDALRHDSVPMLGLCRALPEMLDVFGRSQSVVFESLVPLTELRLTGCSVQRRDQYQEGFTGRVPQIPAHLAVATRQESSSLRLAALYDPGFVPKSYVDDLLRRMRAVVVACGRDGALAPGAVVKADHWLETLRMVRV</sequence>
<dbReference type="PANTHER" id="PTHR45527">
    <property type="entry name" value="NONRIBOSOMAL PEPTIDE SYNTHETASE"/>
    <property type="match status" value="1"/>
</dbReference>
<dbReference type="PROSITE" id="PS50075">
    <property type="entry name" value="CARRIER"/>
    <property type="match status" value="1"/>
</dbReference>
<dbReference type="InterPro" id="IPR041698">
    <property type="entry name" value="Methyltransf_25"/>
</dbReference>
<evidence type="ECO:0000313" key="7">
    <source>
        <dbReference type="Proteomes" id="UP000199515"/>
    </source>
</evidence>
<dbReference type="InterPro" id="IPR042099">
    <property type="entry name" value="ANL_N_sf"/>
</dbReference>
<accession>A0A1H3NNC8</accession>
<dbReference type="Pfam" id="PF00501">
    <property type="entry name" value="AMP-binding"/>
    <property type="match status" value="1"/>
</dbReference>
<dbReference type="GO" id="GO:0043041">
    <property type="term" value="P:amino acid activation for nonribosomal peptide biosynthetic process"/>
    <property type="evidence" value="ECO:0007669"/>
    <property type="project" value="TreeGrafter"/>
</dbReference>
<proteinExistence type="predicted"/>
<dbReference type="GO" id="GO:0008610">
    <property type="term" value="P:lipid biosynthetic process"/>
    <property type="evidence" value="ECO:0007669"/>
    <property type="project" value="UniProtKB-ARBA"/>
</dbReference>
<evidence type="ECO:0000256" key="2">
    <source>
        <dbReference type="ARBA" id="ARBA00022450"/>
    </source>
</evidence>
<dbReference type="SUPFAM" id="SSF53335">
    <property type="entry name" value="S-adenosyl-L-methionine-dependent methyltransferases"/>
    <property type="match status" value="1"/>
</dbReference>
<dbReference type="SMART" id="SM00823">
    <property type="entry name" value="PKS_PP"/>
    <property type="match status" value="1"/>
</dbReference>
<gene>
    <name evidence="6" type="ORF">SAMN05421504_107382</name>
</gene>
<dbReference type="GO" id="GO:0005737">
    <property type="term" value="C:cytoplasm"/>
    <property type="evidence" value="ECO:0007669"/>
    <property type="project" value="TreeGrafter"/>
</dbReference>
<dbReference type="Pfam" id="PF13649">
    <property type="entry name" value="Methyltransf_25"/>
    <property type="match status" value="1"/>
</dbReference>
<dbReference type="InterPro" id="IPR009081">
    <property type="entry name" value="PP-bd_ACP"/>
</dbReference>
<evidence type="ECO:0000256" key="1">
    <source>
        <dbReference type="ARBA" id="ARBA00001957"/>
    </source>
</evidence>
<dbReference type="PANTHER" id="PTHR45527:SF1">
    <property type="entry name" value="FATTY ACID SYNTHASE"/>
    <property type="match status" value="1"/>
</dbReference>
<dbReference type="InterPro" id="IPR045851">
    <property type="entry name" value="AMP-bd_C_sf"/>
</dbReference>
<feature type="domain" description="Carrier" evidence="5">
    <location>
        <begin position="906"/>
        <end position="981"/>
    </location>
</feature>
<dbReference type="RefSeq" id="WP_176968889.1">
    <property type="nucleotide sequence ID" value="NZ_FNON01000007.1"/>
</dbReference>
<dbReference type="SUPFAM" id="SSF56801">
    <property type="entry name" value="Acetyl-CoA synthetase-like"/>
    <property type="match status" value="1"/>
</dbReference>
<evidence type="ECO:0000259" key="5">
    <source>
        <dbReference type="PROSITE" id="PS50075"/>
    </source>
</evidence>
<dbReference type="PROSITE" id="PS00012">
    <property type="entry name" value="PHOSPHOPANTETHEINE"/>
    <property type="match status" value="1"/>
</dbReference>
<dbReference type="InterPro" id="IPR020806">
    <property type="entry name" value="PKS_PP-bd"/>
</dbReference>
<dbReference type="Proteomes" id="UP000199515">
    <property type="component" value="Unassembled WGS sequence"/>
</dbReference>
<dbReference type="EMBL" id="FNON01000007">
    <property type="protein sequence ID" value="SDY90253.1"/>
    <property type="molecule type" value="Genomic_DNA"/>
</dbReference>
<dbReference type="Gene3D" id="3.30.559.30">
    <property type="entry name" value="Nonribosomal peptide synthetase, condensation domain"/>
    <property type="match status" value="1"/>
</dbReference>
<dbReference type="STRING" id="589385.SAMN05421504_107382"/>
<keyword evidence="2" id="KW-0596">Phosphopantetheine</keyword>
<comment type="cofactor">
    <cofactor evidence="1">
        <name>pantetheine 4'-phosphate</name>
        <dbReference type="ChEBI" id="CHEBI:47942"/>
    </cofactor>
</comment>
<dbReference type="InterPro" id="IPR023213">
    <property type="entry name" value="CAT-like_dom_sf"/>
</dbReference>
<dbReference type="Gene3D" id="3.40.50.12780">
    <property type="entry name" value="N-terminal domain of ligase-like"/>
    <property type="match status" value="1"/>
</dbReference>
<evidence type="ECO:0000256" key="4">
    <source>
        <dbReference type="SAM" id="MobiDB-lite"/>
    </source>
</evidence>
<dbReference type="InterPro" id="IPR000873">
    <property type="entry name" value="AMP-dep_synth/lig_dom"/>
</dbReference>
<dbReference type="InterPro" id="IPR006162">
    <property type="entry name" value="Ppantetheine_attach_site"/>
</dbReference>
<protein>
    <submittedName>
        <fullName evidence="6">Amino acid adenylation domain-containing protein</fullName>
    </submittedName>
</protein>
<name>A0A1H3NNC8_9PSEU</name>
<dbReference type="GO" id="GO:0044550">
    <property type="term" value="P:secondary metabolite biosynthetic process"/>
    <property type="evidence" value="ECO:0007669"/>
    <property type="project" value="TreeGrafter"/>
</dbReference>
<evidence type="ECO:0000313" key="6">
    <source>
        <dbReference type="EMBL" id="SDY90253.1"/>
    </source>
</evidence>
<dbReference type="CDD" id="cd02440">
    <property type="entry name" value="AdoMet_MTases"/>
    <property type="match status" value="1"/>
</dbReference>
<evidence type="ECO:0000256" key="3">
    <source>
        <dbReference type="ARBA" id="ARBA00022553"/>
    </source>
</evidence>
<dbReference type="InterPro" id="IPR029063">
    <property type="entry name" value="SAM-dependent_MTases_sf"/>
</dbReference>
<dbReference type="Pfam" id="PF00550">
    <property type="entry name" value="PP-binding"/>
    <property type="match status" value="1"/>
</dbReference>
<reference evidence="6 7" key="1">
    <citation type="submission" date="2016-10" db="EMBL/GenBank/DDBJ databases">
        <authorList>
            <person name="de Groot N.N."/>
        </authorList>
    </citation>
    <scope>NUCLEOTIDE SEQUENCE [LARGE SCALE GENOMIC DNA]</scope>
    <source>
        <strain evidence="6 7">CPCC 202699</strain>
    </source>
</reference>
<feature type="region of interest" description="Disordered" evidence="4">
    <location>
        <begin position="885"/>
        <end position="905"/>
    </location>
</feature>
<dbReference type="GO" id="GO:0031177">
    <property type="term" value="F:phosphopantetheine binding"/>
    <property type="evidence" value="ECO:0007669"/>
    <property type="project" value="InterPro"/>
</dbReference>
<dbReference type="Gene3D" id="3.30.300.30">
    <property type="match status" value="2"/>
</dbReference>
<keyword evidence="7" id="KW-1185">Reference proteome</keyword>
<organism evidence="6 7">
    <name type="scientific">Amycolatopsis xylanica</name>
    <dbReference type="NCBI Taxonomy" id="589385"/>
    <lineage>
        <taxon>Bacteria</taxon>
        <taxon>Bacillati</taxon>
        <taxon>Actinomycetota</taxon>
        <taxon>Actinomycetes</taxon>
        <taxon>Pseudonocardiales</taxon>
        <taxon>Pseudonocardiaceae</taxon>
        <taxon>Amycolatopsis</taxon>
    </lineage>
</organism>